<keyword evidence="4" id="KW-1185">Reference proteome</keyword>
<dbReference type="PANTHER" id="PTHR39962">
    <property type="entry name" value="BLL4848 PROTEIN"/>
    <property type="match status" value="1"/>
</dbReference>
<name>A0A8B2NMG0_9HYPH</name>
<dbReference type="RefSeq" id="WP_111348097.1">
    <property type="nucleotide sequence ID" value="NZ_JAIWKD010000007.1"/>
</dbReference>
<proteinExistence type="predicted"/>
<reference evidence="3 4" key="1">
    <citation type="submission" date="2018-05" db="EMBL/GenBank/DDBJ databases">
        <title>Acuticoccus sediminis sp. nov., isolated from deep-sea sediment of Indian Ocean.</title>
        <authorList>
            <person name="Liu X."/>
            <person name="Lai Q."/>
            <person name="Du Y."/>
            <person name="Sun F."/>
            <person name="Zhang X."/>
            <person name="Wang S."/>
            <person name="Shao Z."/>
        </authorList>
    </citation>
    <scope>NUCLEOTIDE SEQUENCE [LARGE SCALE GENOMIC DNA]</scope>
    <source>
        <strain evidence="3 4">PTG4-2</strain>
    </source>
</reference>
<evidence type="ECO:0000313" key="3">
    <source>
        <dbReference type="EMBL" id="RAH99810.1"/>
    </source>
</evidence>
<dbReference type="InterPro" id="IPR010415">
    <property type="entry name" value="LpxI_C"/>
</dbReference>
<accession>A0A8B2NMG0</accession>
<protein>
    <submittedName>
        <fullName evidence="3">DUF1009 domain-containing protein</fullName>
    </submittedName>
</protein>
<dbReference type="Gene3D" id="3.40.50.20">
    <property type="match status" value="1"/>
</dbReference>
<dbReference type="EMBL" id="QHHQ01000004">
    <property type="protein sequence ID" value="RAH99810.1"/>
    <property type="molecule type" value="Genomic_DNA"/>
</dbReference>
<evidence type="ECO:0000259" key="2">
    <source>
        <dbReference type="Pfam" id="PF17930"/>
    </source>
</evidence>
<feature type="domain" description="LpxI N-terminal" evidence="2">
    <location>
        <begin position="18"/>
        <end position="146"/>
    </location>
</feature>
<evidence type="ECO:0000313" key="4">
    <source>
        <dbReference type="Proteomes" id="UP000249590"/>
    </source>
</evidence>
<dbReference type="Proteomes" id="UP000249590">
    <property type="component" value="Unassembled WGS sequence"/>
</dbReference>
<dbReference type="AlphaFoldDB" id="A0A8B2NMG0"/>
<evidence type="ECO:0000259" key="1">
    <source>
        <dbReference type="Pfam" id="PF06230"/>
    </source>
</evidence>
<feature type="domain" description="LpxI C-terminal" evidence="1">
    <location>
        <begin position="151"/>
        <end position="286"/>
    </location>
</feature>
<gene>
    <name evidence="3" type="ORF">DLJ53_18805</name>
</gene>
<dbReference type="Pfam" id="PF17930">
    <property type="entry name" value="LpxI_N"/>
    <property type="match status" value="1"/>
</dbReference>
<dbReference type="Gene3D" id="3.40.140.80">
    <property type="match status" value="1"/>
</dbReference>
<organism evidence="3 4">
    <name type="scientific">Acuticoccus sediminis</name>
    <dbReference type="NCBI Taxonomy" id="2184697"/>
    <lineage>
        <taxon>Bacteria</taxon>
        <taxon>Pseudomonadati</taxon>
        <taxon>Pseudomonadota</taxon>
        <taxon>Alphaproteobacteria</taxon>
        <taxon>Hyphomicrobiales</taxon>
        <taxon>Amorphaceae</taxon>
        <taxon>Acuticoccus</taxon>
    </lineage>
</organism>
<comment type="caution">
    <text evidence="3">The sequence shown here is derived from an EMBL/GenBank/DDBJ whole genome shotgun (WGS) entry which is preliminary data.</text>
</comment>
<dbReference type="InterPro" id="IPR041255">
    <property type="entry name" value="LpxI_N"/>
</dbReference>
<dbReference type="OrthoDB" id="9789836at2"/>
<sequence>MSGAQPANGPAGDGEGTLAIIAGAGALPWEAADVIARRRKIVVFAVDGEADAGPASIETHRIGPGQIGRMRRIAIEHGCRDVLLIGAIRSRPDFASIIPDLETLRLLPRIVRAAVGGDDTVVRNVIGLFEQEGFRVVSVAEAAPELLAAPGPVGARQPDAKHEADIALGMRYLDASSPFDVGQCVAVVDGRVIAVEGAEGTDAMLARVADIRRARRFRSEKGAGVLVKRAKTGQDMRSDVPVIGADTLRGAIKAGLGGIAVEAGRTIIAERVVVAAEADRARVFVVAR</sequence>
<dbReference type="InterPro" id="IPR043167">
    <property type="entry name" value="LpxI_C_sf"/>
</dbReference>
<dbReference type="Pfam" id="PF06230">
    <property type="entry name" value="LpxI_C"/>
    <property type="match status" value="1"/>
</dbReference>
<dbReference type="PANTHER" id="PTHR39962:SF1">
    <property type="entry name" value="LPXI FAMILY PROTEIN"/>
    <property type="match status" value="1"/>
</dbReference>
<dbReference type="InterPro" id="IPR053174">
    <property type="entry name" value="LpxI"/>
</dbReference>